<sequence>MLEPVLPPFLNNRYIGDDIQTIISSDIEHLTRVSSRSNSPERGKTDFEKELSVSMASPAQVSMLTPVPMPDATLPNPEDILNQAINGLRKELMEYKKANQILQSSQANLEREMEESRFGANEKVVSMLNEEREHFNQEISQLRVTCSQAISEKLELEEKYRNSEQIWNHTEKY</sequence>
<dbReference type="AlphaFoldDB" id="A0A1I7SZS2"/>
<organism evidence="2 3">
    <name type="scientific">Caenorhabditis tropicalis</name>
    <dbReference type="NCBI Taxonomy" id="1561998"/>
    <lineage>
        <taxon>Eukaryota</taxon>
        <taxon>Metazoa</taxon>
        <taxon>Ecdysozoa</taxon>
        <taxon>Nematoda</taxon>
        <taxon>Chromadorea</taxon>
        <taxon>Rhabditida</taxon>
        <taxon>Rhabditina</taxon>
        <taxon>Rhabditomorpha</taxon>
        <taxon>Rhabditoidea</taxon>
        <taxon>Rhabditidae</taxon>
        <taxon>Peloderinae</taxon>
        <taxon>Caenorhabditis</taxon>
    </lineage>
</organism>
<reference evidence="3" key="1">
    <citation type="submission" date="2016-11" db="UniProtKB">
        <authorList>
            <consortium name="WormBaseParasite"/>
        </authorList>
    </citation>
    <scope>IDENTIFICATION</scope>
</reference>
<keyword evidence="1" id="KW-0175">Coiled coil</keyword>
<evidence type="ECO:0000313" key="2">
    <source>
        <dbReference type="Proteomes" id="UP000095282"/>
    </source>
</evidence>
<keyword evidence="2" id="KW-1185">Reference proteome</keyword>
<proteinExistence type="predicted"/>
<accession>A0A1I7SZS2</accession>
<dbReference type="STRING" id="1561998.A0A1I7SZS2"/>
<evidence type="ECO:0000313" key="3">
    <source>
        <dbReference type="WBParaSite" id="Csp11.Scaffold412.g1070.t1"/>
    </source>
</evidence>
<evidence type="ECO:0000256" key="1">
    <source>
        <dbReference type="SAM" id="Coils"/>
    </source>
</evidence>
<protein>
    <submittedName>
        <fullName evidence="3">GOLGA2L5 domain-containing protein</fullName>
    </submittedName>
</protein>
<dbReference type="Proteomes" id="UP000095282">
    <property type="component" value="Unplaced"/>
</dbReference>
<dbReference type="WBParaSite" id="Csp11.Scaffold412.g1070.t1">
    <property type="protein sequence ID" value="Csp11.Scaffold412.g1070.t1"/>
    <property type="gene ID" value="Csp11.Scaffold412.g1070"/>
</dbReference>
<feature type="coiled-coil region" evidence="1">
    <location>
        <begin position="78"/>
        <end position="159"/>
    </location>
</feature>
<dbReference type="eggNOG" id="ENOG502T367">
    <property type="taxonomic scope" value="Eukaryota"/>
</dbReference>
<name>A0A1I7SZS2_9PELO</name>